<dbReference type="InterPro" id="IPR036705">
    <property type="entry name" value="Ribosyl_crysJ1_sf"/>
</dbReference>
<name>A0ABU4W7Y5_9FUSO</name>
<dbReference type="EC" id="3.2.2.-" evidence="1"/>
<reference evidence="2" key="1">
    <citation type="submission" date="2023-07" db="EMBL/GenBank/DDBJ databases">
        <authorList>
            <person name="Colorado M.A."/>
            <person name="Villamil L.M."/>
            <person name="Melo J.F."/>
            <person name="Rodriguez J.A."/>
            <person name="Ruiz R.Y."/>
        </authorList>
    </citation>
    <scope>NUCLEOTIDE SEQUENCE [LARGE SCALE GENOMIC DNA]</scope>
    <source>
        <strain evidence="2">C33</strain>
    </source>
</reference>
<accession>A0ABU4W7Y5</accession>
<dbReference type="RefSeq" id="WP_320313032.1">
    <property type="nucleotide sequence ID" value="NZ_JAVIKH010000003.1"/>
</dbReference>
<sequence length="296" mass="34483">MKLEIIKNMIRGSFGADAFALGYHWTYDPNLNYQTITKNGLNYISPLAKKYHSRGKGELSLYGDQNLALLESMTLNKKFLPKEFYKIWKGIWKPDYNEWIDQATRVTLEIGRGSSSNDLSPVGRISPLFLEENLDIKKLDKNIEDYIKITHDSIEVIEFGKFIGNLIVKLSEEKLDDLQLFNHLNSVKKKYPNIEKYIDIAMEIQDKAPEDVINIPFPTSCEIDASGPLTIYLFLKFRKNYEELFEWNAIFDGDTCSRASILAMLLCVQGIYPEFIKNWFQLLKRKDEIEEYINKF</sequence>
<protein>
    <submittedName>
        <fullName evidence="1">ADP-ribosylglycohydrolase family protein</fullName>
        <ecNumber evidence="1">3.2.2.-</ecNumber>
    </submittedName>
</protein>
<proteinExistence type="predicted"/>
<keyword evidence="1" id="KW-0326">Glycosidase</keyword>
<dbReference type="Proteomes" id="UP001279681">
    <property type="component" value="Unassembled WGS sequence"/>
</dbReference>
<organism evidence="1 2">
    <name type="scientific">Candidatus Cetobacterium colombiensis</name>
    <dbReference type="NCBI Taxonomy" id="3073100"/>
    <lineage>
        <taxon>Bacteria</taxon>
        <taxon>Fusobacteriati</taxon>
        <taxon>Fusobacteriota</taxon>
        <taxon>Fusobacteriia</taxon>
        <taxon>Fusobacteriales</taxon>
        <taxon>Fusobacteriaceae</taxon>
        <taxon>Cetobacterium</taxon>
    </lineage>
</organism>
<dbReference type="GO" id="GO:0016798">
    <property type="term" value="F:hydrolase activity, acting on glycosyl bonds"/>
    <property type="evidence" value="ECO:0007669"/>
    <property type="project" value="UniProtKB-KW"/>
</dbReference>
<dbReference type="SUPFAM" id="SSF101478">
    <property type="entry name" value="ADP-ribosylglycohydrolase"/>
    <property type="match status" value="1"/>
</dbReference>
<dbReference type="EMBL" id="JAVIKH010000003">
    <property type="protein sequence ID" value="MDX8335626.1"/>
    <property type="molecule type" value="Genomic_DNA"/>
</dbReference>
<dbReference type="InterPro" id="IPR005502">
    <property type="entry name" value="Ribosyl_crysJ1"/>
</dbReference>
<evidence type="ECO:0000313" key="2">
    <source>
        <dbReference type="Proteomes" id="UP001279681"/>
    </source>
</evidence>
<keyword evidence="2" id="KW-1185">Reference proteome</keyword>
<keyword evidence="1" id="KW-0378">Hydrolase</keyword>
<dbReference type="Pfam" id="PF03747">
    <property type="entry name" value="ADP_ribosyl_GH"/>
    <property type="match status" value="1"/>
</dbReference>
<dbReference type="Gene3D" id="1.10.4080.10">
    <property type="entry name" value="ADP-ribosylation/Crystallin J1"/>
    <property type="match status" value="1"/>
</dbReference>
<gene>
    <name evidence="1" type="ORF">RFV38_03770</name>
</gene>
<comment type="caution">
    <text evidence="1">The sequence shown here is derived from an EMBL/GenBank/DDBJ whole genome shotgun (WGS) entry which is preliminary data.</text>
</comment>
<evidence type="ECO:0000313" key="1">
    <source>
        <dbReference type="EMBL" id="MDX8335626.1"/>
    </source>
</evidence>